<dbReference type="SUPFAM" id="SSF54862">
    <property type="entry name" value="4Fe-4S ferredoxins"/>
    <property type="match status" value="1"/>
</dbReference>
<proteinExistence type="predicted"/>
<dbReference type="EMBL" id="LCYG01000016">
    <property type="protein sequence ID" value="KLK93972.1"/>
    <property type="molecule type" value="Genomic_DNA"/>
</dbReference>
<dbReference type="InterPro" id="IPR017896">
    <property type="entry name" value="4Fe4S_Fe-S-bd"/>
</dbReference>
<keyword evidence="2" id="KW-0479">Metal-binding</keyword>
<dbReference type="OrthoDB" id="9800445at2"/>
<dbReference type="PROSITE" id="PS51379">
    <property type="entry name" value="4FE4S_FER_2"/>
    <property type="match status" value="1"/>
</dbReference>
<dbReference type="STRING" id="1225564.AA309_05735"/>
<dbReference type="InterPro" id="IPR017900">
    <property type="entry name" value="4Fe4S_Fe_S_CS"/>
</dbReference>
<protein>
    <recommendedName>
        <fullName evidence="5">4Fe-4S ferredoxin-type domain-containing protein</fullName>
    </recommendedName>
</protein>
<sequence>MTDVPDLQRRHFLLGRFAETSQPAEPPVAVITQSCFAHRGVACMSCRDVCPTGAVRFALALGGARPRINTDRCTGCGVCAQACPAEAIRLAPLEAAS</sequence>
<evidence type="ECO:0000313" key="7">
    <source>
        <dbReference type="Proteomes" id="UP000035489"/>
    </source>
</evidence>
<evidence type="ECO:0000256" key="3">
    <source>
        <dbReference type="ARBA" id="ARBA00023004"/>
    </source>
</evidence>
<keyword evidence="7" id="KW-1185">Reference proteome</keyword>
<dbReference type="PANTHER" id="PTHR43687">
    <property type="entry name" value="ADENYLYLSULFATE REDUCTASE, BETA SUBUNIT"/>
    <property type="match status" value="1"/>
</dbReference>
<dbReference type="PATRIC" id="fig|1225564.3.peg.1616"/>
<evidence type="ECO:0000259" key="5">
    <source>
        <dbReference type="PROSITE" id="PS51379"/>
    </source>
</evidence>
<comment type="caution">
    <text evidence="6">The sequence shown here is derived from an EMBL/GenBank/DDBJ whole genome shotgun (WGS) entry which is preliminary data.</text>
</comment>
<keyword evidence="4" id="KW-0411">Iron-sulfur</keyword>
<accession>A0A0H1RMU2</accession>
<name>A0A0H1RMU2_9HYPH</name>
<feature type="domain" description="4Fe-4S ferredoxin-type" evidence="5">
    <location>
        <begin position="64"/>
        <end position="93"/>
    </location>
</feature>
<gene>
    <name evidence="6" type="ORF">AA309_05735</name>
</gene>
<evidence type="ECO:0000256" key="2">
    <source>
        <dbReference type="ARBA" id="ARBA00022723"/>
    </source>
</evidence>
<dbReference type="InterPro" id="IPR050572">
    <property type="entry name" value="Fe-S_Ferredoxin"/>
</dbReference>
<organism evidence="6 7">
    <name type="scientific">Microvirga vignae</name>
    <dbReference type="NCBI Taxonomy" id="1225564"/>
    <lineage>
        <taxon>Bacteria</taxon>
        <taxon>Pseudomonadati</taxon>
        <taxon>Pseudomonadota</taxon>
        <taxon>Alphaproteobacteria</taxon>
        <taxon>Hyphomicrobiales</taxon>
        <taxon>Methylobacteriaceae</taxon>
        <taxon>Microvirga</taxon>
    </lineage>
</organism>
<dbReference type="PANTHER" id="PTHR43687:SF1">
    <property type="entry name" value="FERREDOXIN III"/>
    <property type="match status" value="1"/>
</dbReference>
<dbReference type="AlphaFoldDB" id="A0A0H1RMU2"/>
<dbReference type="Proteomes" id="UP000035489">
    <property type="component" value="Unassembled WGS sequence"/>
</dbReference>
<reference evidence="6 7" key="1">
    <citation type="submission" date="2015-05" db="EMBL/GenBank/DDBJ databases">
        <title>Draft genome sequence of Microvirga vignae strain BR3299, a novel nitrogen fixing bacteria isolated from Brazil semi-aired region.</title>
        <authorList>
            <person name="Zilli J.E."/>
            <person name="Passos S.R."/>
            <person name="Leite J."/>
            <person name="Baldani J.I."/>
            <person name="Xavier G.R."/>
            <person name="Rumjaneck N.G."/>
            <person name="Simoes-Araujo J.L."/>
        </authorList>
    </citation>
    <scope>NUCLEOTIDE SEQUENCE [LARGE SCALE GENOMIC DNA]</scope>
    <source>
        <strain evidence="6 7">BR3299</strain>
    </source>
</reference>
<dbReference type="PROSITE" id="PS00198">
    <property type="entry name" value="4FE4S_FER_1"/>
    <property type="match status" value="1"/>
</dbReference>
<evidence type="ECO:0000256" key="4">
    <source>
        <dbReference type="ARBA" id="ARBA00023014"/>
    </source>
</evidence>
<keyword evidence="1" id="KW-0004">4Fe-4S</keyword>
<evidence type="ECO:0000313" key="6">
    <source>
        <dbReference type="EMBL" id="KLK93972.1"/>
    </source>
</evidence>
<dbReference type="Pfam" id="PF12800">
    <property type="entry name" value="Fer4_4"/>
    <property type="match status" value="1"/>
</dbReference>
<dbReference type="GO" id="GO:0051539">
    <property type="term" value="F:4 iron, 4 sulfur cluster binding"/>
    <property type="evidence" value="ECO:0007669"/>
    <property type="project" value="UniProtKB-KW"/>
</dbReference>
<evidence type="ECO:0000256" key="1">
    <source>
        <dbReference type="ARBA" id="ARBA00022485"/>
    </source>
</evidence>
<dbReference type="Pfam" id="PF00037">
    <property type="entry name" value="Fer4"/>
    <property type="match status" value="1"/>
</dbReference>
<dbReference type="RefSeq" id="WP_047188015.1">
    <property type="nucleotide sequence ID" value="NZ_LCYG01000016.1"/>
</dbReference>
<dbReference type="Gene3D" id="3.30.70.20">
    <property type="match status" value="1"/>
</dbReference>
<dbReference type="GO" id="GO:0046872">
    <property type="term" value="F:metal ion binding"/>
    <property type="evidence" value="ECO:0007669"/>
    <property type="project" value="UniProtKB-KW"/>
</dbReference>
<keyword evidence="3" id="KW-0408">Iron</keyword>